<reference evidence="2" key="1">
    <citation type="submission" date="2017-04" db="EMBL/GenBank/DDBJ databases">
        <title>Characterization of IncA/C2 plasmids, encoding IMP-like metallo-beta-lactamases, recovered from silver gulls in Australia.</title>
        <authorList>
            <person name="Papagiannitsis C.C."/>
            <person name="Dolejska M."/>
        </authorList>
    </citation>
    <scope>NUCLEOTIDE SEQUENCE</scope>
    <source>
        <strain evidence="3">Ec78</strain>
        <strain evidence="2">Ec9</strain>
        <plasmid evidence="3">pEc78</plasmid>
        <plasmid evidence="2">pEc9</plasmid>
    </source>
</reference>
<accession>A0A218N175</accession>
<dbReference type="AlphaFoldDB" id="A0A218N175"/>
<dbReference type="EMBL" id="KY887595">
    <property type="protein sequence ID" value="ASF80743.1"/>
    <property type="molecule type" value="Genomic_DNA"/>
</dbReference>
<geneLocation type="plasmid" evidence="3">
    <name>pEc78</name>
</geneLocation>
<protein>
    <submittedName>
        <fullName evidence="2">Uncharacterized protein</fullName>
    </submittedName>
</protein>
<name>A0A218N175_ECOLX</name>
<proteinExistence type="predicted"/>
<evidence type="ECO:0000313" key="2">
    <source>
        <dbReference type="EMBL" id="ASF79950.1"/>
    </source>
</evidence>
<sequence length="77" mass="9031">MYPEKHHILTIAYIAFVSTLIFILRTCSQLVNYLEVTEICQILYCDYYCVGINDVVHYLNKKRLRDRYPENVVSPGG</sequence>
<evidence type="ECO:0000256" key="1">
    <source>
        <dbReference type="SAM" id="Phobius"/>
    </source>
</evidence>
<keyword evidence="1" id="KW-0472">Membrane</keyword>
<dbReference type="EMBL" id="KY887590">
    <property type="protein sequence ID" value="ASF79950.1"/>
    <property type="molecule type" value="Genomic_DNA"/>
</dbReference>
<feature type="transmembrane region" description="Helical" evidence="1">
    <location>
        <begin position="6"/>
        <end position="24"/>
    </location>
</feature>
<keyword evidence="1" id="KW-1133">Transmembrane helix</keyword>
<organism evidence="2">
    <name type="scientific">Escherichia coli</name>
    <dbReference type="NCBI Taxonomy" id="562"/>
    <lineage>
        <taxon>Bacteria</taxon>
        <taxon>Pseudomonadati</taxon>
        <taxon>Pseudomonadota</taxon>
        <taxon>Gammaproteobacteria</taxon>
        <taxon>Enterobacterales</taxon>
        <taxon>Enterobacteriaceae</taxon>
        <taxon>Escherichia</taxon>
    </lineage>
</organism>
<keyword evidence="2" id="KW-0614">Plasmid</keyword>
<keyword evidence="1" id="KW-0812">Transmembrane</keyword>
<evidence type="ECO:0000313" key="3">
    <source>
        <dbReference type="EMBL" id="ASF80743.1"/>
    </source>
</evidence>
<geneLocation type="plasmid" evidence="2">
    <name>pEc9</name>
</geneLocation>